<sequence>MFGFKKKKIESPSIDISSPLSGQFLALDEVQDEAFSSKAMGEGFAILPDSGRVIAPFDGIIAHIMEKSKHAILIEHNSGVQLLIHVGMDTVSLKGKGFTAHVSNGDRVKKGQLLLEFDMETLRENGCSTVTPIVVPGGQDNISRVEVVSESKQPENETVLRIFY</sequence>
<dbReference type="EMBL" id="MPTB01000028">
    <property type="protein sequence ID" value="OMD45089.1"/>
    <property type="molecule type" value="Genomic_DNA"/>
</dbReference>
<evidence type="ECO:0000313" key="9">
    <source>
        <dbReference type="Proteomes" id="UP000187412"/>
    </source>
</evidence>
<keyword evidence="3 8" id="KW-0762">Sugar transport</keyword>
<dbReference type="InterPro" id="IPR011055">
    <property type="entry name" value="Dup_hybrid_motif"/>
</dbReference>
<dbReference type="Pfam" id="PF00358">
    <property type="entry name" value="PTS_EIIA_1"/>
    <property type="match status" value="1"/>
</dbReference>
<dbReference type="Gene3D" id="2.70.70.10">
    <property type="entry name" value="Glucose Permease (Domain IIA)"/>
    <property type="match status" value="1"/>
</dbReference>
<dbReference type="NCBIfam" id="TIGR00830">
    <property type="entry name" value="PTBA"/>
    <property type="match status" value="1"/>
</dbReference>
<dbReference type="SUPFAM" id="SSF51261">
    <property type="entry name" value="Duplicated hybrid motif"/>
    <property type="match status" value="1"/>
</dbReference>
<dbReference type="PROSITE" id="PS51093">
    <property type="entry name" value="PTS_EIIA_TYPE_1"/>
    <property type="match status" value="1"/>
</dbReference>
<evidence type="ECO:0000256" key="1">
    <source>
        <dbReference type="ARBA" id="ARBA00004496"/>
    </source>
</evidence>
<comment type="subcellular location">
    <subcellularLocation>
        <location evidence="1">Cytoplasm</location>
    </subcellularLocation>
</comment>
<gene>
    <name evidence="8" type="ORF">BSK56_21090</name>
</gene>
<feature type="domain" description="PTS EIIA type-1" evidence="7">
    <location>
        <begin position="32"/>
        <end position="137"/>
    </location>
</feature>
<organism evidence="8 9">
    <name type="scientific">Paenibacillus borealis</name>
    <dbReference type="NCBI Taxonomy" id="160799"/>
    <lineage>
        <taxon>Bacteria</taxon>
        <taxon>Bacillati</taxon>
        <taxon>Bacillota</taxon>
        <taxon>Bacilli</taxon>
        <taxon>Bacillales</taxon>
        <taxon>Paenibacillaceae</taxon>
        <taxon>Paenibacillus</taxon>
    </lineage>
</organism>
<dbReference type="PROSITE" id="PS00371">
    <property type="entry name" value="PTS_EIIA_TYPE_1_HIS"/>
    <property type="match status" value="1"/>
</dbReference>
<evidence type="ECO:0000256" key="3">
    <source>
        <dbReference type="ARBA" id="ARBA00022597"/>
    </source>
</evidence>
<evidence type="ECO:0000313" key="8">
    <source>
        <dbReference type="EMBL" id="OMD45089.1"/>
    </source>
</evidence>
<dbReference type="InterPro" id="IPR050890">
    <property type="entry name" value="PTS_EIIA_component"/>
</dbReference>
<reference evidence="8 9" key="1">
    <citation type="submission" date="2016-10" db="EMBL/GenBank/DDBJ databases">
        <title>Paenibacillus species isolates.</title>
        <authorList>
            <person name="Beno S.M."/>
        </authorList>
    </citation>
    <scope>NUCLEOTIDE SEQUENCE [LARGE SCALE GENOMIC DNA]</scope>
    <source>
        <strain evidence="8 9">FSL H7-0744</strain>
    </source>
</reference>
<evidence type="ECO:0000256" key="4">
    <source>
        <dbReference type="ARBA" id="ARBA00022679"/>
    </source>
</evidence>
<comment type="caution">
    <text evidence="8">The sequence shown here is derived from an EMBL/GenBank/DDBJ whole genome shotgun (WGS) entry which is preliminary data.</text>
</comment>
<evidence type="ECO:0000256" key="2">
    <source>
        <dbReference type="ARBA" id="ARBA00022448"/>
    </source>
</evidence>
<protein>
    <submittedName>
        <fullName evidence="8">PTS glucose transporter subunit IIA</fullName>
    </submittedName>
</protein>
<proteinExistence type="predicted"/>
<keyword evidence="2" id="KW-0813">Transport</keyword>
<keyword evidence="4" id="KW-0808">Transferase</keyword>
<dbReference type="PANTHER" id="PTHR45008:SF1">
    <property type="entry name" value="PTS SYSTEM GLUCOSE-SPECIFIC EIIA COMPONENT"/>
    <property type="match status" value="1"/>
</dbReference>
<dbReference type="PANTHER" id="PTHR45008">
    <property type="entry name" value="PTS SYSTEM GLUCOSE-SPECIFIC EIIA COMPONENT"/>
    <property type="match status" value="1"/>
</dbReference>
<dbReference type="RefSeq" id="WP_076112611.1">
    <property type="nucleotide sequence ID" value="NZ_MPTB01000028.1"/>
</dbReference>
<keyword evidence="6" id="KW-0418">Kinase</keyword>
<dbReference type="Proteomes" id="UP000187412">
    <property type="component" value="Unassembled WGS sequence"/>
</dbReference>
<dbReference type="InterPro" id="IPR001127">
    <property type="entry name" value="PTS_EIIA_1_perm"/>
</dbReference>
<evidence type="ECO:0000259" key="7">
    <source>
        <dbReference type="PROSITE" id="PS51093"/>
    </source>
</evidence>
<accession>A0ABX3H3S5</accession>
<evidence type="ECO:0000256" key="6">
    <source>
        <dbReference type="ARBA" id="ARBA00022777"/>
    </source>
</evidence>
<keyword evidence="9" id="KW-1185">Reference proteome</keyword>
<keyword evidence="5" id="KW-0598">Phosphotransferase system</keyword>
<evidence type="ECO:0000256" key="5">
    <source>
        <dbReference type="ARBA" id="ARBA00022683"/>
    </source>
</evidence>
<name>A0ABX3H3S5_PAEBO</name>